<dbReference type="EMBL" id="JAUDEN010000012">
    <property type="protein sequence ID" value="MDM8325193.1"/>
    <property type="molecule type" value="Genomic_DNA"/>
</dbReference>
<proteinExistence type="predicted"/>
<comment type="caution">
    <text evidence="1">The sequence shown here is derived from an EMBL/GenBank/DDBJ whole genome shotgun (WGS) entry which is preliminary data.</text>
</comment>
<dbReference type="Proteomes" id="UP001169458">
    <property type="component" value="Unassembled WGS sequence"/>
</dbReference>
<accession>A0ABT7VFW8</accession>
<gene>
    <name evidence="1" type="ORF">QUW60_08110</name>
</gene>
<reference evidence="2" key="2">
    <citation type="submission" date="2023-07" db="EMBL/GenBank/DDBJ databases">
        <title>Identification and characterization of horizontal gene transfer across gut microbiota members of farm animals based on homology search.</title>
        <authorList>
            <person name="Schwarzerova J."/>
            <person name="Nykrynova M."/>
            <person name="Jureckova K."/>
            <person name="Cejkova D."/>
            <person name="Rychlik I."/>
        </authorList>
    </citation>
    <scope>NUCLEOTIDE SEQUENCE [LARGE SCALE GENOMIC DNA]</scope>
    <source>
        <strain evidence="2">109_WCHN</strain>
    </source>
</reference>
<keyword evidence="2" id="KW-1185">Reference proteome</keyword>
<dbReference type="RefSeq" id="WP_258336641.1">
    <property type="nucleotide sequence ID" value="NZ_JAUDEN010000012.1"/>
</dbReference>
<name>A0ABT7VFW8_9BACE</name>
<evidence type="ECO:0000313" key="1">
    <source>
        <dbReference type="EMBL" id="MDM8325193.1"/>
    </source>
</evidence>
<evidence type="ECO:0000313" key="2">
    <source>
        <dbReference type="Proteomes" id="UP001169458"/>
    </source>
</evidence>
<sequence>MDTCAGRFFDMKRYAGIVGLSGSKLHPQAKDACLQAGDMYL</sequence>
<protein>
    <submittedName>
        <fullName evidence="1">Uncharacterized protein</fullName>
    </submittedName>
</protein>
<organism evidence="1 2">
    <name type="scientific">Bacteroides gallinaceum</name>
    <dbReference type="NCBI Taxonomy" id="1462571"/>
    <lineage>
        <taxon>Bacteria</taxon>
        <taxon>Pseudomonadati</taxon>
        <taxon>Bacteroidota</taxon>
        <taxon>Bacteroidia</taxon>
        <taxon>Bacteroidales</taxon>
        <taxon>Bacteroidaceae</taxon>
        <taxon>Bacteroides</taxon>
    </lineage>
</organism>
<reference evidence="1 2" key="1">
    <citation type="submission" date="2023-06" db="EMBL/GenBank/DDBJ databases">
        <authorList>
            <person name="Zeman M."/>
            <person name="Kubasova T."/>
            <person name="Jahodarova E."/>
            <person name="Nykrynova M."/>
            <person name="Rychlik I."/>
        </authorList>
    </citation>
    <scope>NUCLEOTIDE SEQUENCE [LARGE SCALE GENOMIC DNA]</scope>
    <source>
        <strain evidence="1 2">109_WCHN</strain>
    </source>
</reference>